<dbReference type="InParanoid" id="D2A1Q8"/>
<reference evidence="2 3" key="1">
    <citation type="journal article" date="2008" name="Nature">
        <title>The genome of the model beetle and pest Tribolium castaneum.</title>
        <authorList>
            <consortium name="Tribolium Genome Sequencing Consortium"/>
            <person name="Richards S."/>
            <person name="Gibbs R.A."/>
            <person name="Weinstock G.M."/>
            <person name="Brown S.J."/>
            <person name="Denell R."/>
            <person name="Beeman R.W."/>
            <person name="Gibbs R."/>
            <person name="Beeman R.W."/>
            <person name="Brown S.J."/>
            <person name="Bucher G."/>
            <person name="Friedrich M."/>
            <person name="Grimmelikhuijzen C.J."/>
            <person name="Klingler M."/>
            <person name="Lorenzen M."/>
            <person name="Richards S."/>
            <person name="Roth S."/>
            <person name="Schroder R."/>
            <person name="Tautz D."/>
            <person name="Zdobnov E.M."/>
            <person name="Muzny D."/>
            <person name="Gibbs R.A."/>
            <person name="Weinstock G.M."/>
            <person name="Attaway T."/>
            <person name="Bell S."/>
            <person name="Buhay C.J."/>
            <person name="Chandrabose M.N."/>
            <person name="Chavez D."/>
            <person name="Clerk-Blankenburg K.P."/>
            <person name="Cree A."/>
            <person name="Dao M."/>
            <person name="Davis C."/>
            <person name="Chacko J."/>
            <person name="Dinh H."/>
            <person name="Dugan-Rocha S."/>
            <person name="Fowler G."/>
            <person name="Garner T.T."/>
            <person name="Garnes J."/>
            <person name="Gnirke A."/>
            <person name="Hawes A."/>
            <person name="Hernandez J."/>
            <person name="Hines S."/>
            <person name="Holder M."/>
            <person name="Hume J."/>
            <person name="Jhangiani S.N."/>
            <person name="Joshi V."/>
            <person name="Khan Z.M."/>
            <person name="Jackson L."/>
            <person name="Kovar C."/>
            <person name="Kowis A."/>
            <person name="Lee S."/>
            <person name="Lewis L.R."/>
            <person name="Margolis J."/>
            <person name="Morgan M."/>
            <person name="Nazareth L.V."/>
            <person name="Nguyen N."/>
            <person name="Okwuonu G."/>
            <person name="Parker D."/>
            <person name="Richards S."/>
            <person name="Ruiz S.J."/>
            <person name="Santibanez J."/>
            <person name="Savard J."/>
            <person name="Scherer S.E."/>
            <person name="Schneider B."/>
            <person name="Sodergren E."/>
            <person name="Tautz D."/>
            <person name="Vattahil S."/>
            <person name="Villasana D."/>
            <person name="White C.S."/>
            <person name="Wright R."/>
            <person name="Park Y."/>
            <person name="Beeman R.W."/>
            <person name="Lord J."/>
            <person name="Oppert B."/>
            <person name="Lorenzen M."/>
            <person name="Brown S."/>
            <person name="Wang L."/>
            <person name="Savard J."/>
            <person name="Tautz D."/>
            <person name="Richards S."/>
            <person name="Weinstock G."/>
            <person name="Gibbs R.A."/>
            <person name="Liu Y."/>
            <person name="Worley K."/>
            <person name="Weinstock G."/>
            <person name="Elsik C.G."/>
            <person name="Reese J.T."/>
            <person name="Elhaik E."/>
            <person name="Landan G."/>
            <person name="Graur D."/>
            <person name="Arensburger P."/>
            <person name="Atkinson P."/>
            <person name="Beeman R.W."/>
            <person name="Beidler J."/>
            <person name="Brown S.J."/>
            <person name="Demuth J.P."/>
            <person name="Drury D.W."/>
            <person name="Du Y.Z."/>
            <person name="Fujiwara H."/>
            <person name="Lorenzen M."/>
            <person name="Maselli V."/>
            <person name="Osanai M."/>
            <person name="Park Y."/>
            <person name="Robertson H.M."/>
            <person name="Tu Z."/>
            <person name="Wang J.J."/>
            <person name="Wang S."/>
            <person name="Richards S."/>
            <person name="Song H."/>
            <person name="Zhang L."/>
            <person name="Sodergren E."/>
            <person name="Werner D."/>
            <person name="Stanke M."/>
            <person name="Morgenstern B."/>
            <person name="Solovyev V."/>
            <person name="Kosarev P."/>
            <person name="Brown G."/>
            <person name="Chen H.C."/>
            <person name="Ermolaeva O."/>
            <person name="Hlavina W."/>
            <person name="Kapustin Y."/>
            <person name="Kiryutin B."/>
            <person name="Kitts P."/>
            <person name="Maglott D."/>
            <person name="Pruitt K."/>
            <person name="Sapojnikov V."/>
            <person name="Souvorov A."/>
            <person name="Mackey A.J."/>
            <person name="Waterhouse R.M."/>
            <person name="Wyder S."/>
            <person name="Zdobnov E.M."/>
            <person name="Zdobnov E.M."/>
            <person name="Wyder S."/>
            <person name="Kriventseva E.V."/>
            <person name="Kadowaki T."/>
            <person name="Bork P."/>
            <person name="Aranda M."/>
            <person name="Bao R."/>
            <person name="Beermann A."/>
            <person name="Berns N."/>
            <person name="Bolognesi R."/>
            <person name="Bonneton F."/>
            <person name="Bopp D."/>
            <person name="Brown S.J."/>
            <person name="Bucher G."/>
            <person name="Butts T."/>
            <person name="Chaumot A."/>
            <person name="Denell R.E."/>
            <person name="Ferrier D.E."/>
            <person name="Friedrich M."/>
            <person name="Gordon C.M."/>
            <person name="Jindra M."/>
            <person name="Klingler M."/>
            <person name="Lan Q."/>
            <person name="Lattorff H.M."/>
            <person name="Laudet V."/>
            <person name="von Levetsow C."/>
            <person name="Liu Z."/>
            <person name="Lutz R."/>
            <person name="Lynch J.A."/>
            <person name="da Fonseca R.N."/>
            <person name="Posnien N."/>
            <person name="Reuter R."/>
            <person name="Roth S."/>
            <person name="Savard J."/>
            <person name="Schinko J.B."/>
            <person name="Schmitt C."/>
            <person name="Schoppmeier M."/>
            <person name="Schroder R."/>
            <person name="Shippy T.D."/>
            <person name="Simonnet F."/>
            <person name="Marques-Souza H."/>
            <person name="Tautz D."/>
            <person name="Tomoyasu Y."/>
            <person name="Trauner J."/>
            <person name="Van der Zee M."/>
            <person name="Vervoort M."/>
            <person name="Wittkopp N."/>
            <person name="Wimmer E.A."/>
            <person name="Yang X."/>
            <person name="Jones A.K."/>
            <person name="Sattelle D.B."/>
            <person name="Ebert P.R."/>
            <person name="Nelson D."/>
            <person name="Scott J.G."/>
            <person name="Beeman R.W."/>
            <person name="Muthukrishnan S."/>
            <person name="Kramer K.J."/>
            <person name="Arakane Y."/>
            <person name="Beeman R.W."/>
            <person name="Zhu Q."/>
            <person name="Hogenkamp D."/>
            <person name="Dixit R."/>
            <person name="Oppert B."/>
            <person name="Jiang H."/>
            <person name="Zou Z."/>
            <person name="Marshall J."/>
            <person name="Elpidina E."/>
            <person name="Vinokurov K."/>
            <person name="Oppert C."/>
            <person name="Zou Z."/>
            <person name="Evans J."/>
            <person name="Lu Z."/>
            <person name="Zhao P."/>
            <person name="Sumathipala N."/>
            <person name="Altincicek B."/>
            <person name="Vilcinskas A."/>
            <person name="Williams M."/>
            <person name="Hultmark D."/>
            <person name="Hetru C."/>
            <person name="Jiang H."/>
            <person name="Grimmelikhuijzen C.J."/>
            <person name="Hauser F."/>
            <person name="Cazzamali G."/>
            <person name="Williamson M."/>
            <person name="Park Y."/>
            <person name="Li B."/>
            <person name="Tanaka Y."/>
            <person name="Predel R."/>
            <person name="Neupert S."/>
            <person name="Schachtner J."/>
            <person name="Verleyen P."/>
            <person name="Raible F."/>
            <person name="Bork P."/>
            <person name="Friedrich M."/>
            <person name="Walden K.K."/>
            <person name="Robertson H.M."/>
            <person name="Angeli S."/>
            <person name="Foret S."/>
            <person name="Bucher G."/>
            <person name="Schuetz S."/>
            <person name="Maleszka R."/>
            <person name="Wimmer E.A."/>
            <person name="Beeman R.W."/>
            <person name="Lorenzen M."/>
            <person name="Tomoyasu Y."/>
            <person name="Miller S.C."/>
            <person name="Grossmann D."/>
            <person name="Bucher G."/>
        </authorList>
    </citation>
    <scope>NUCLEOTIDE SEQUENCE [LARGE SCALE GENOMIC DNA]</scope>
    <source>
        <strain evidence="2 3">Georgia GA2</strain>
    </source>
</reference>
<sequence length="55" mass="6000">MAEDKKTPLVVGVICGNEIISLGTKTRNDRGGGSIHHRGDFNERRERVAAAPGRR</sequence>
<name>D2A1Q8_TRICA</name>
<organism evidence="2 3">
    <name type="scientific">Tribolium castaneum</name>
    <name type="common">Red flour beetle</name>
    <dbReference type="NCBI Taxonomy" id="7070"/>
    <lineage>
        <taxon>Eukaryota</taxon>
        <taxon>Metazoa</taxon>
        <taxon>Ecdysozoa</taxon>
        <taxon>Arthropoda</taxon>
        <taxon>Hexapoda</taxon>
        <taxon>Insecta</taxon>
        <taxon>Pterygota</taxon>
        <taxon>Neoptera</taxon>
        <taxon>Endopterygota</taxon>
        <taxon>Coleoptera</taxon>
        <taxon>Polyphaga</taxon>
        <taxon>Cucujiformia</taxon>
        <taxon>Tenebrionidae</taxon>
        <taxon>Tenebrionidae incertae sedis</taxon>
        <taxon>Tribolium</taxon>
    </lineage>
</organism>
<dbReference type="Proteomes" id="UP000007266">
    <property type="component" value="Linkage group 4"/>
</dbReference>
<evidence type="ECO:0000313" key="2">
    <source>
        <dbReference type="EMBL" id="EFA01507.1"/>
    </source>
</evidence>
<protein>
    <submittedName>
        <fullName evidence="2">Uncharacterized protein</fullName>
    </submittedName>
</protein>
<evidence type="ECO:0000256" key="1">
    <source>
        <dbReference type="SAM" id="MobiDB-lite"/>
    </source>
</evidence>
<reference evidence="2 3" key="2">
    <citation type="journal article" date="2010" name="Nucleic Acids Res.">
        <title>BeetleBase in 2010: revisions to provide comprehensive genomic information for Tribolium castaneum.</title>
        <authorList>
            <person name="Kim H.S."/>
            <person name="Murphy T."/>
            <person name="Xia J."/>
            <person name="Caragea D."/>
            <person name="Park Y."/>
            <person name="Beeman R.W."/>
            <person name="Lorenzen M.D."/>
            <person name="Butcher S."/>
            <person name="Manak J.R."/>
            <person name="Brown S.J."/>
        </authorList>
    </citation>
    <scope>GENOME REANNOTATION</scope>
    <source>
        <strain evidence="2 3">Georgia GA2</strain>
    </source>
</reference>
<feature type="compositionally biased region" description="Basic and acidic residues" evidence="1">
    <location>
        <begin position="37"/>
        <end position="48"/>
    </location>
</feature>
<dbReference type="AlphaFoldDB" id="D2A1Q8"/>
<keyword evidence="3" id="KW-1185">Reference proteome</keyword>
<evidence type="ECO:0000313" key="3">
    <source>
        <dbReference type="Proteomes" id="UP000007266"/>
    </source>
</evidence>
<feature type="region of interest" description="Disordered" evidence="1">
    <location>
        <begin position="23"/>
        <end position="55"/>
    </location>
</feature>
<accession>D2A1Q8</accession>
<dbReference type="HOGENOM" id="CLU_3034973_0_0_1"/>
<dbReference type="EMBL" id="KQ971338">
    <property type="protein sequence ID" value="EFA01507.1"/>
    <property type="molecule type" value="Genomic_DNA"/>
</dbReference>
<proteinExistence type="predicted"/>
<gene>
    <name evidence="2" type="primary">GLEAN_07065</name>
    <name evidence="2" type="ORF">TcasGA2_TC007065</name>
</gene>